<feature type="compositionally biased region" description="Polar residues" evidence="6">
    <location>
        <begin position="447"/>
        <end position="469"/>
    </location>
</feature>
<evidence type="ECO:0000256" key="6">
    <source>
        <dbReference type="SAM" id="MobiDB-lite"/>
    </source>
</evidence>
<dbReference type="PROSITE" id="PS51935">
    <property type="entry name" value="NLPC_P60"/>
    <property type="match status" value="1"/>
</dbReference>
<organism evidence="9 10">
    <name type="scientific">Glycomyces buryatensis</name>
    <dbReference type="NCBI Taxonomy" id="2570927"/>
    <lineage>
        <taxon>Bacteria</taxon>
        <taxon>Bacillati</taxon>
        <taxon>Actinomycetota</taxon>
        <taxon>Actinomycetes</taxon>
        <taxon>Glycomycetales</taxon>
        <taxon>Glycomycetaceae</taxon>
        <taxon>Glycomyces</taxon>
    </lineage>
</organism>
<feature type="compositionally biased region" description="Gly residues" evidence="6">
    <location>
        <begin position="381"/>
        <end position="393"/>
    </location>
</feature>
<dbReference type="SUPFAM" id="SSF54001">
    <property type="entry name" value="Cysteine proteinases"/>
    <property type="match status" value="1"/>
</dbReference>
<dbReference type="Proteomes" id="UP000308760">
    <property type="component" value="Unassembled WGS sequence"/>
</dbReference>
<keyword evidence="4" id="KW-0788">Thiol protease</keyword>
<dbReference type="Pfam" id="PF00877">
    <property type="entry name" value="NLPC_P60"/>
    <property type="match status" value="1"/>
</dbReference>
<reference evidence="9 10" key="2">
    <citation type="submission" date="2019-05" db="EMBL/GenBank/DDBJ databases">
        <title>Glycomyces buryatensis sp. nov.</title>
        <authorList>
            <person name="Nikitina E."/>
        </authorList>
    </citation>
    <scope>NUCLEOTIDE SEQUENCE [LARGE SCALE GENOMIC DNA]</scope>
    <source>
        <strain evidence="9 10">18</strain>
    </source>
</reference>
<keyword evidence="5" id="KW-0175">Coiled coil</keyword>
<evidence type="ECO:0000256" key="5">
    <source>
        <dbReference type="SAM" id="Coils"/>
    </source>
</evidence>
<dbReference type="GO" id="GO:0008234">
    <property type="term" value="F:cysteine-type peptidase activity"/>
    <property type="evidence" value="ECO:0007669"/>
    <property type="project" value="UniProtKB-KW"/>
</dbReference>
<comment type="similarity">
    <text evidence="1">Belongs to the peptidase C40 family.</text>
</comment>
<feature type="chain" id="PRO_5020212872" description="NlpC/P60 domain-containing protein" evidence="7">
    <location>
        <begin position="30"/>
        <end position="469"/>
    </location>
</feature>
<reference evidence="10" key="1">
    <citation type="submission" date="2019-04" db="EMBL/GenBank/DDBJ databases">
        <title>Nocardioides xinjiangensis sp. nov.</title>
        <authorList>
            <person name="Liu S."/>
        </authorList>
    </citation>
    <scope>NUCLEOTIDE SEQUENCE [LARGE SCALE GENOMIC DNA]</scope>
    <source>
        <strain evidence="10">18</strain>
    </source>
</reference>
<evidence type="ECO:0000256" key="3">
    <source>
        <dbReference type="ARBA" id="ARBA00022801"/>
    </source>
</evidence>
<name>A0A4S8QEJ7_9ACTN</name>
<evidence type="ECO:0000256" key="1">
    <source>
        <dbReference type="ARBA" id="ARBA00007074"/>
    </source>
</evidence>
<feature type="region of interest" description="Disordered" evidence="6">
    <location>
        <begin position="36"/>
        <end position="58"/>
    </location>
</feature>
<gene>
    <name evidence="9" type="ORF">FAB82_12325</name>
</gene>
<feature type="signal peptide" evidence="7">
    <location>
        <begin position="1"/>
        <end position="29"/>
    </location>
</feature>
<comment type="caution">
    <text evidence="9">The sequence shown here is derived from an EMBL/GenBank/DDBJ whole genome shotgun (WGS) entry which is preliminary data.</text>
</comment>
<evidence type="ECO:0000256" key="4">
    <source>
        <dbReference type="ARBA" id="ARBA00022807"/>
    </source>
</evidence>
<keyword evidence="3" id="KW-0378">Hydrolase</keyword>
<keyword evidence="7" id="KW-0732">Signal</keyword>
<sequence length="469" mass="48851">MTAMRLVSRVLVATGAAAVVFAGALPAFAEPGVTIPDDGARPAGGETQDAPVTNPATEDGPLADQINRAQIDLAQLAEETTAAEDEWLTRVDRLGAAQTDWNEAAGELDSARSALDAVVGEAYTSISDLPAAELPDISGAAPLGNEFDLPGLASAVEDAETAETVAHASFDAASLSATRAEDRFTELDEALAQAQADLNKLIEDNREELEEIEEDREAAAAQHSNDFSSEVDGWEAAPEALKAVEYALAQLGKPYEWGAEGPNTFDCSGLTQSAYASANVTLPRVARDQFNATRDKPVDTEKLLPGDLLFWWDNPGEWQSVYHMGMYLGDGKMVQAPRTGDVVKISSIWFQNFAGAHRVVDAIQTDPDADPTGPSDNDSSTGGGGGGGGGGGDEPSEDPTSSKPIDPSPSPDPDPSPSPSPSESPSPDEPTTSDPGATEDDEEGPSPTVNETVSGTLSRETPTAESSGE</sequence>
<accession>A0A4S8QEJ7</accession>
<evidence type="ECO:0000313" key="10">
    <source>
        <dbReference type="Proteomes" id="UP000308760"/>
    </source>
</evidence>
<protein>
    <recommendedName>
        <fullName evidence="8">NlpC/P60 domain-containing protein</fullName>
    </recommendedName>
</protein>
<dbReference type="EMBL" id="STGY01000046">
    <property type="protein sequence ID" value="THV41335.1"/>
    <property type="molecule type" value="Genomic_DNA"/>
</dbReference>
<dbReference type="InterPro" id="IPR000064">
    <property type="entry name" value="NLP_P60_dom"/>
</dbReference>
<dbReference type="OrthoDB" id="5184762at2"/>
<dbReference type="PANTHER" id="PTHR47359:SF3">
    <property type="entry name" value="NLP_P60 DOMAIN-CONTAINING PROTEIN-RELATED"/>
    <property type="match status" value="1"/>
</dbReference>
<proteinExistence type="inferred from homology"/>
<keyword evidence="2" id="KW-0645">Protease</keyword>
<dbReference type="Gene3D" id="3.90.1720.10">
    <property type="entry name" value="endopeptidase domain like (from Nostoc punctiforme)"/>
    <property type="match status" value="1"/>
</dbReference>
<feature type="domain" description="NlpC/P60" evidence="8">
    <location>
        <begin position="237"/>
        <end position="366"/>
    </location>
</feature>
<dbReference type="AlphaFoldDB" id="A0A4S8QEJ7"/>
<dbReference type="GO" id="GO:0006508">
    <property type="term" value="P:proteolysis"/>
    <property type="evidence" value="ECO:0007669"/>
    <property type="project" value="UniProtKB-KW"/>
</dbReference>
<evidence type="ECO:0000313" key="9">
    <source>
        <dbReference type="EMBL" id="THV41335.1"/>
    </source>
</evidence>
<feature type="region of interest" description="Disordered" evidence="6">
    <location>
        <begin position="364"/>
        <end position="469"/>
    </location>
</feature>
<dbReference type="PANTHER" id="PTHR47359">
    <property type="entry name" value="PEPTIDOGLYCAN DL-ENDOPEPTIDASE CWLO"/>
    <property type="match status" value="1"/>
</dbReference>
<evidence type="ECO:0000256" key="7">
    <source>
        <dbReference type="SAM" id="SignalP"/>
    </source>
</evidence>
<dbReference type="RefSeq" id="WP_136534837.1">
    <property type="nucleotide sequence ID" value="NZ_STGY01000046.1"/>
</dbReference>
<feature type="compositionally biased region" description="Pro residues" evidence="6">
    <location>
        <begin position="406"/>
        <end position="428"/>
    </location>
</feature>
<dbReference type="InterPro" id="IPR051794">
    <property type="entry name" value="PG_Endopeptidase_C40"/>
</dbReference>
<feature type="coiled-coil region" evidence="5">
    <location>
        <begin position="177"/>
        <end position="222"/>
    </location>
</feature>
<evidence type="ECO:0000259" key="8">
    <source>
        <dbReference type="PROSITE" id="PS51935"/>
    </source>
</evidence>
<evidence type="ECO:0000256" key="2">
    <source>
        <dbReference type="ARBA" id="ARBA00022670"/>
    </source>
</evidence>
<keyword evidence="10" id="KW-1185">Reference proteome</keyword>
<dbReference type="InterPro" id="IPR038765">
    <property type="entry name" value="Papain-like_cys_pep_sf"/>
</dbReference>